<name>A0A397TM17_9GLOM</name>
<dbReference type="EMBL" id="QKYT01000029">
    <property type="protein sequence ID" value="RIA97497.1"/>
    <property type="molecule type" value="Genomic_DNA"/>
</dbReference>
<keyword evidence="3" id="KW-1185">Reference proteome</keyword>
<proteinExistence type="predicted"/>
<feature type="transmembrane region" description="Helical" evidence="1">
    <location>
        <begin position="120"/>
        <end position="141"/>
    </location>
</feature>
<gene>
    <name evidence="2" type="ORF">C1645_752395</name>
</gene>
<accession>A0A397TM17</accession>
<evidence type="ECO:0000313" key="3">
    <source>
        <dbReference type="Proteomes" id="UP000265703"/>
    </source>
</evidence>
<protein>
    <submittedName>
        <fullName evidence="2">Uncharacterized protein</fullName>
    </submittedName>
</protein>
<dbReference type="Proteomes" id="UP000265703">
    <property type="component" value="Unassembled WGS sequence"/>
</dbReference>
<reference evidence="2 3" key="1">
    <citation type="submission" date="2018-06" db="EMBL/GenBank/DDBJ databases">
        <title>Comparative genomics reveals the genomic features of Rhizophagus irregularis, R. cerebriforme, R. diaphanum and Gigaspora rosea, and their symbiotic lifestyle signature.</title>
        <authorList>
            <person name="Morin E."/>
            <person name="San Clemente H."/>
            <person name="Chen E.C.H."/>
            <person name="De La Providencia I."/>
            <person name="Hainaut M."/>
            <person name="Kuo A."/>
            <person name="Kohler A."/>
            <person name="Murat C."/>
            <person name="Tang N."/>
            <person name="Roy S."/>
            <person name="Loubradou J."/>
            <person name="Henrissat B."/>
            <person name="Grigoriev I.V."/>
            <person name="Corradi N."/>
            <person name="Roux C."/>
            <person name="Martin F.M."/>
        </authorList>
    </citation>
    <scope>NUCLEOTIDE SEQUENCE [LARGE SCALE GENOMIC DNA]</scope>
    <source>
        <strain evidence="2 3">DAOM 227022</strain>
    </source>
</reference>
<evidence type="ECO:0000256" key="1">
    <source>
        <dbReference type="SAM" id="Phobius"/>
    </source>
</evidence>
<keyword evidence="1" id="KW-0472">Membrane</keyword>
<evidence type="ECO:0000313" key="2">
    <source>
        <dbReference type="EMBL" id="RIA97497.1"/>
    </source>
</evidence>
<keyword evidence="1" id="KW-1133">Transmembrane helix</keyword>
<comment type="caution">
    <text evidence="2">The sequence shown here is derived from an EMBL/GenBank/DDBJ whole genome shotgun (WGS) entry which is preliminary data.</text>
</comment>
<feature type="transmembrane region" description="Helical" evidence="1">
    <location>
        <begin position="12"/>
        <end position="36"/>
    </location>
</feature>
<keyword evidence="1" id="KW-0812">Transmembrane</keyword>
<sequence>MGEPHLLQLPPLIIYILSQALVPSLLFLLHSSFSFFLTLLETPFVLRDMDLTYFDAFDLILLIQIAKFRMLVSHLVLNKKKILIFLPKFYNVRNVSSTRSKIFTFFIDVSQLFTQRSYTIGIFIWSILCVYDAFMYINFFATIPIQLKFSLECLYFFLDIFFGVIKYCIIEITYVY</sequence>
<organism evidence="2 3">
    <name type="scientific">Glomus cerebriforme</name>
    <dbReference type="NCBI Taxonomy" id="658196"/>
    <lineage>
        <taxon>Eukaryota</taxon>
        <taxon>Fungi</taxon>
        <taxon>Fungi incertae sedis</taxon>
        <taxon>Mucoromycota</taxon>
        <taxon>Glomeromycotina</taxon>
        <taxon>Glomeromycetes</taxon>
        <taxon>Glomerales</taxon>
        <taxon>Glomeraceae</taxon>
        <taxon>Glomus</taxon>
    </lineage>
</organism>
<feature type="transmembrane region" description="Helical" evidence="1">
    <location>
        <begin position="153"/>
        <end position="175"/>
    </location>
</feature>
<dbReference type="AlphaFoldDB" id="A0A397TM17"/>